<dbReference type="GO" id="GO:0006654">
    <property type="term" value="P:phosphatidic acid biosynthetic process"/>
    <property type="evidence" value="ECO:0007669"/>
    <property type="project" value="TreeGrafter"/>
</dbReference>
<protein>
    <submittedName>
        <fullName evidence="6">Probable acyltransferase</fullName>
    </submittedName>
</protein>
<sequence length="271" mass="30396">MLAYTVEKLNKLGGAERMLISVFRTVLFYLVSVPFTMTWALIFGFIAFLIPYPARYHVVIGGWAQVMHFLTVYVLGIRVRVHGRENIPEEPCVIISNHQSAWETYYMQHLFKPQTQVAKASLLKIPLFGWTFGLMKPIAIDRSNRRQAMSQIVDQGKARMADGCSVLIFPEGTRTRPGEPLPFRKGGAVLAKAAGAPMVPVSHNSGEYWPSKSYIKRAGVIDIYIHKPIPTDQGDPEALMREAQAVVYAQMERMQKKPRTAADDLETGVTA</sequence>
<dbReference type="AlphaFoldDB" id="A4BAA9"/>
<dbReference type="SUPFAM" id="SSF69593">
    <property type="entry name" value="Glycerol-3-phosphate (1)-acyltransferase"/>
    <property type="match status" value="1"/>
</dbReference>
<reference evidence="6 7" key="1">
    <citation type="submission" date="2006-02" db="EMBL/GenBank/DDBJ databases">
        <authorList>
            <person name="Pinhassi J."/>
            <person name="Pedros-Alio C."/>
            <person name="Ferriera S."/>
            <person name="Johnson J."/>
            <person name="Kravitz S."/>
            <person name="Halpern A."/>
            <person name="Remington K."/>
            <person name="Beeson K."/>
            <person name="Tran B."/>
            <person name="Rogers Y.-H."/>
            <person name="Friedman R."/>
            <person name="Venter J.C."/>
        </authorList>
    </citation>
    <scope>NUCLEOTIDE SEQUENCE [LARGE SCALE GENOMIC DNA]</scope>
    <source>
        <strain evidence="6 7">MED297</strain>
    </source>
</reference>
<feature type="transmembrane region" description="Helical" evidence="4">
    <location>
        <begin position="56"/>
        <end position="76"/>
    </location>
</feature>
<organism evidence="6 7">
    <name type="scientific">Reinekea blandensis MED297</name>
    <dbReference type="NCBI Taxonomy" id="314283"/>
    <lineage>
        <taxon>Bacteria</taxon>
        <taxon>Pseudomonadati</taxon>
        <taxon>Pseudomonadota</taxon>
        <taxon>Gammaproteobacteria</taxon>
        <taxon>Oceanospirillales</taxon>
        <taxon>Saccharospirillaceae</taxon>
        <taxon>Reinekea</taxon>
    </lineage>
</organism>
<accession>A4BAA9</accession>
<evidence type="ECO:0000313" key="7">
    <source>
        <dbReference type="Proteomes" id="UP000005953"/>
    </source>
</evidence>
<feature type="domain" description="Phospholipid/glycerol acyltransferase" evidence="5">
    <location>
        <begin position="92"/>
        <end position="206"/>
    </location>
</feature>
<dbReference type="EMBL" id="AAOE01000002">
    <property type="protein sequence ID" value="EAR10865.1"/>
    <property type="molecule type" value="Genomic_DNA"/>
</dbReference>
<dbReference type="PANTHER" id="PTHR10434:SF40">
    <property type="entry name" value="1-ACYL-SN-GLYCEROL-3-PHOSPHATE ACYLTRANSFERASE"/>
    <property type="match status" value="1"/>
</dbReference>
<keyword evidence="4" id="KW-1133">Transmembrane helix</keyword>
<dbReference type="GO" id="GO:0003841">
    <property type="term" value="F:1-acylglycerol-3-phosphate O-acyltransferase activity"/>
    <property type="evidence" value="ECO:0007669"/>
    <property type="project" value="TreeGrafter"/>
</dbReference>
<name>A4BAA9_9GAMM</name>
<dbReference type="PANTHER" id="PTHR10434">
    <property type="entry name" value="1-ACYL-SN-GLYCEROL-3-PHOSPHATE ACYLTRANSFERASE"/>
    <property type="match status" value="1"/>
</dbReference>
<dbReference type="HOGENOM" id="CLU_027938_5_0_6"/>
<keyword evidence="2 6" id="KW-0808">Transferase</keyword>
<dbReference type="SMART" id="SM00563">
    <property type="entry name" value="PlsC"/>
    <property type="match status" value="1"/>
</dbReference>
<evidence type="ECO:0000256" key="2">
    <source>
        <dbReference type="ARBA" id="ARBA00022679"/>
    </source>
</evidence>
<evidence type="ECO:0000313" key="6">
    <source>
        <dbReference type="EMBL" id="EAR10865.1"/>
    </source>
</evidence>
<comment type="caution">
    <text evidence="6">The sequence shown here is derived from an EMBL/GenBank/DDBJ whole genome shotgun (WGS) entry which is preliminary data.</text>
</comment>
<feature type="transmembrane region" description="Helical" evidence="4">
    <location>
        <begin position="26"/>
        <end position="50"/>
    </location>
</feature>
<keyword evidence="4" id="KW-0812">Transmembrane</keyword>
<dbReference type="Proteomes" id="UP000005953">
    <property type="component" value="Unassembled WGS sequence"/>
</dbReference>
<keyword evidence="3 6" id="KW-0012">Acyltransferase</keyword>
<keyword evidence="4" id="KW-0472">Membrane</keyword>
<dbReference type="STRING" id="314283.MED297_10156"/>
<comment type="pathway">
    <text evidence="1">Lipid metabolism.</text>
</comment>
<proteinExistence type="predicted"/>
<dbReference type="CDD" id="cd07989">
    <property type="entry name" value="LPLAT_AGPAT-like"/>
    <property type="match status" value="1"/>
</dbReference>
<dbReference type="InterPro" id="IPR002123">
    <property type="entry name" value="Plipid/glycerol_acylTrfase"/>
</dbReference>
<evidence type="ECO:0000256" key="3">
    <source>
        <dbReference type="ARBA" id="ARBA00023315"/>
    </source>
</evidence>
<evidence type="ECO:0000256" key="1">
    <source>
        <dbReference type="ARBA" id="ARBA00005189"/>
    </source>
</evidence>
<evidence type="ECO:0000256" key="4">
    <source>
        <dbReference type="SAM" id="Phobius"/>
    </source>
</evidence>
<dbReference type="Pfam" id="PF01553">
    <property type="entry name" value="Acyltransferase"/>
    <property type="match status" value="1"/>
</dbReference>
<keyword evidence="7" id="KW-1185">Reference proteome</keyword>
<evidence type="ECO:0000259" key="5">
    <source>
        <dbReference type="SMART" id="SM00563"/>
    </source>
</evidence>
<gene>
    <name evidence="6" type="ORF">MED297_10156</name>
</gene>